<proteinExistence type="inferred from homology"/>
<evidence type="ECO:0000256" key="3">
    <source>
        <dbReference type="ARBA" id="ARBA00022448"/>
    </source>
</evidence>
<keyword evidence="3" id="KW-0813">Transport</keyword>
<dbReference type="GO" id="GO:0015288">
    <property type="term" value="F:porin activity"/>
    <property type="evidence" value="ECO:0007669"/>
    <property type="project" value="TreeGrafter"/>
</dbReference>
<evidence type="ECO:0000256" key="7">
    <source>
        <dbReference type="ARBA" id="ARBA00023237"/>
    </source>
</evidence>
<dbReference type="PANTHER" id="PTHR30026:SF23">
    <property type="entry name" value="TO APRF-PUTATIVE OUTER MEMBRANE EFFLUX PROTEIN OR SECRETED ALKALINE PHOSPHATASE-RELATED"/>
    <property type="match status" value="1"/>
</dbReference>
<dbReference type="Proteomes" id="UP000593892">
    <property type="component" value="Chromosome"/>
</dbReference>
<evidence type="ECO:0000256" key="4">
    <source>
        <dbReference type="ARBA" id="ARBA00022452"/>
    </source>
</evidence>
<keyword evidence="4" id="KW-1134">Transmembrane beta strand</keyword>
<name>A0A7S7NQF8_PALFE</name>
<protein>
    <submittedName>
        <fullName evidence="9">TolC family protein</fullName>
    </submittedName>
</protein>
<dbReference type="GO" id="GO:0009279">
    <property type="term" value="C:cell outer membrane"/>
    <property type="evidence" value="ECO:0007669"/>
    <property type="project" value="UniProtKB-SubCell"/>
</dbReference>
<evidence type="ECO:0000256" key="2">
    <source>
        <dbReference type="ARBA" id="ARBA00007613"/>
    </source>
</evidence>
<keyword evidence="7" id="KW-0998">Cell outer membrane</keyword>
<comment type="similarity">
    <text evidence="2">Belongs to the outer membrane factor (OMF) (TC 1.B.17) family.</text>
</comment>
<evidence type="ECO:0000256" key="5">
    <source>
        <dbReference type="ARBA" id="ARBA00022692"/>
    </source>
</evidence>
<dbReference type="RefSeq" id="WP_194449088.1">
    <property type="nucleotide sequence ID" value="NZ_CP063849.1"/>
</dbReference>
<dbReference type="PANTHER" id="PTHR30026">
    <property type="entry name" value="OUTER MEMBRANE PROTEIN TOLC"/>
    <property type="match status" value="1"/>
</dbReference>
<evidence type="ECO:0000313" key="9">
    <source>
        <dbReference type="EMBL" id="QOY87419.1"/>
    </source>
</evidence>
<dbReference type="Pfam" id="PF02321">
    <property type="entry name" value="OEP"/>
    <property type="match status" value="2"/>
</dbReference>
<evidence type="ECO:0000256" key="6">
    <source>
        <dbReference type="ARBA" id="ARBA00023136"/>
    </source>
</evidence>
<dbReference type="AlphaFoldDB" id="A0A7S7NQF8"/>
<dbReference type="GO" id="GO:0015562">
    <property type="term" value="F:efflux transmembrane transporter activity"/>
    <property type="evidence" value="ECO:0007669"/>
    <property type="project" value="InterPro"/>
</dbReference>
<evidence type="ECO:0000313" key="10">
    <source>
        <dbReference type="Proteomes" id="UP000593892"/>
    </source>
</evidence>
<keyword evidence="5" id="KW-0812">Transmembrane</keyword>
<dbReference type="GO" id="GO:1990281">
    <property type="term" value="C:efflux pump complex"/>
    <property type="evidence" value="ECO:0007669"/>
    <property type="project" value="TreeGrafter"/>
</dbReference>
<reference evidence="9 10" key="1">
    <citation type="submission" date="2020-10" db="EMBL/GenBank/DDBJ databases">
        <title>Complete genome sequence of Paludibaculum fermentans P105T, a facultatively anaerobic acidobacterium capable of dissimilatory Fe(III) reduction.</title>
        <authorList>
            <person name="Dedysh S.N."/>
            <person name="Beletsky A.V."/>
            <person name="Kulichevskaya I.S."/>
            <person name="Mardanov A.V."/>
            <person name="Ravin N.V."/>
        </authorList>
    </citation>
    <scope>NUCLEOTIDE SEQUENCE [LARGE SCALE GENOMIC DNA]</scope>
    <source>
        <strain evidence="9 10">P105</strain>
    </source>
</reference>
<gene>
    <name evidence="9" type="ORF">IRI77_32445</name>
</gene>
<sequence length="591" mass="63324">MDPYRTRDVPAINLANSSRLDSLVRAGNLYLTAQDVVALAIENNIDVEVQRYAPLLAREVLKRAQGGGVLRAVGSGVAAGPQSVSLQGVSLTGGSAGSAGSGVSSGGGILTQLGPSIPTLDPTISAFANFQHTTSPQSNTVLTGTNAFVADTRTYQASYSQNWLFGLGATMSYSSQYTKVNSNFYTLNPYTSGNLDLQLTQNLLQGFGSAVNGRNIRVQKNNLKVTDLQFKLQLITTISAVLNLYWDLVSFQQDVQAREQAVKTAQQLYDDNKRMVEVGTLAEIEVTRAESQLYAAKQDLVISRTNLLQQETVLKNALSRSGVASAELASVHIVALDRIAPPDAAEIGELEKLVAEAAEKRPEIQQSRINLESNNLNLVGIKNSLKPTLQAFAELTNNGLTGDLTALGLAAGAAGSPLVGGYGNLLGQIARRNYPNYSAGFSLNIPLRNRAAQSDYVTSLIEIRQNELNLQKTLNQVRVDVQNAMIGLEQAKARYDAARTSRTLALQTLEADQKKFSLGASTSFQVVQDQRDLANAQSSEVQAMANYTHARISLEQALGRTLDVNHVSVEEAMRGNGGPASKGPDAGQVKQ</sequence>
<keyword evidence="10" id="KW-1185">Reference proteome</keyword>
<comment type="subcellular location">
    <subcellularLocation>
        <location evidence="1">Cell outer membrane</location>
    </subcellularLocation>
</comment>
<dbReference type="InterPro" id="IPR003423">
    <property type="entry name" value="OMP_efflux"/>
</dbReference>
<dbReference type="EMBL" id="CP063849">
    <property type="protein sequence ID" value="QOY87419.1"/>
    <property type="molecule type" value="Genomic_DNA"/>
</dbReference>
<accession>A0A7S7NQF8</accession>
<evidence type="ECO:0000256" key="1">
    <source>
        <dbReference type="ARBA" id="ARBA00004442"/>
    </source>
</evidence>
<dbReference type="Gene3D" id="1.20.1600.10">
    <property type="entry name" value="Outer membrane efflux proteins (OEP)"/>
    <property type="match status" value="1"/>
</dbReference>
<dbReference type="KEGG" id="pfer:IRI77_32445"/>
<dbReference type="SUPFAM" id="SSF56954">
    <property type="entry name" value="Outer membrane efflux proteins (OEP)"/>
    <property type="match status" value="1"/>
</dbReference>
<feature type="region of interest" description="Disordered" evidence="8">
    <location>
        <begin position="572"/>
        <end position="591"/>
    </location>
</feature>
<keyword evidence="6" id="KW-0472">Membrane</keyword>
<dbReference type="InterPro" id="IPR051906">
    <property type="entry name" value="TolC-like"/>
</dbReference>
<organism evidence="9 10">
    <name type="scientific">Paludibaculum fermentans</name>
    <dbReference type="NCBI Taxonomy" id="1473598"/>
    <lineage>
        <taxon>Bacteria</taxon>
        <taxon>Pseudomonadati</taxon>
        <taxon>Acidobacteriota</taxon>
        <taxon>Terriglobia</taxon>
        <taxon>Bryobacterales</taxon>
        <taxon>Bryobacteraceae</taxon>
        <taxon>Paludibaculum</taxon>
    </lineage>
</organism>
<evidence type="ECO:0000256" key="8">
    <source>
        <dbReference type="SAM" id="MobiDB-lite"/>
    </source>
</evidence>